<dbReference type="PROSITE" id="PS50293">
    <property type="entry name" value="TPR_REGION"/>
    <property type="match status" value="1"/>
</dbReference>
<evidence type="ECO:0000313" key="4">
    <source>
        <dbReference type="Proteomes" id="UP000230859"/>
    </source>
</evidence>
<accession>A0A2H0LS90</accession>
<evidence type="ECO:0000256" key="2">
    <source>
        <dbReference type="SAM" id="MobiDB-lite"/>
    </source>
</evidence>
<dbReference type="SMART" id="SM00028">
    <property type="entry name" value="TPR"/>
    <property type="match status" value="2"/>
</dbReference>
<feature type="region of interest" description="Disordered" evidence="2">
    <location>
        <begin position="88"/>
        <end position="108"/>
    </location>
</feature>
<dbReference type="InterPro" id="IPR011990">
    <property type="entry name" value="TPR-like_helical_dom_sf"/>
</dbReference>
<dbReference type="Pfam" id="PF13414">
    <property type="entry name" value="TPR_11"/>
    <property type="match status" value="1"/>
</dbReference>
<dbReference type="PROSITE" id="PS50005">
    <property type="entry name" value="TPR"/>
    <property type="match status" value="1"/>
</dbReference>
<sequence>MKVTMRLLHFILCTAMMFGSRPILSQAEEPDAGMAPQQQAQDLEKVVQTLNDALKENRELREAKIEAETTLDQARIQNNRLMSQVRELQAETDDIKREKKKESQSLDQMRADIDKQKEALEAERQKFLMEQEEAEKRTQEILAENERLSQLLDHSILEEEREPLQELIDETKATAKQAVSQIAKSKTENEKLKNELAEQYYALGNLFFEKKEYKMAVKKYVEALEFDPTDAWAHHNLGIIYDYYLVDHIKAIEHYRQYLRLKAIEEETDAIRERVVHLELQRLMVPGQPLKAEYKKYVEDLSVR</sequence>
<dbReference type="AlphaFoldDB" id="A0A2H0LS90"/>
<evidence type="ECO:0000313" key="3">
    <source>
        <dbReference type="EMBL" id="PIQ86544.1"/>
    </source>
</evidence>
<dbReference type="InterPro" id="IPR019734">
    <property type="entry name" value="TPR_rpt"/>
</dbReference>
<dbReference type="Proteomes" id="UP000230859">
    <property type="component" value="Unassembled WGS sequence"/>
</dbReference>
<feature type="repeat" description="TPR" evidence="1">
    <location>
        <begin position="197"/>
        <end position="230"/>
    </location>
</feature>
<organism evidence="3 4">
    <name type="scientific">Candidatus Abzuiibacterium crystallinum</name>
    <dbReference type="NCBI Taxonomy" id="1974748"/>
    <lineage>
        <taxon>Bacteria</taxon>
        <taxon>Pseudomonadati</taxon>
        <taxon>Candidatus Omnitrophota</taxon>
        <taxon>Candidatus Abzuiibacterium</taxon>
    </lineage>
</organism>
<evidence type="ECO:0000256" key="1">
    <source>
        <dbReference type="PROSITE-ProRule" id="PRU00339"/>
    </source>
</evidence>
<gene>
    <name evidence="3" type="ORF">COV74_04465</name>
</gene>
<dbReference type="EMBL" id="PCVY01000041">
    <property type="protein sequence ID" value="PIQ86544.1"/>
    <property type="molecule type" value="Genomic_DNA"/>
</dbReference>
<name>A0A2H0LS90_9BACT</name>
<dbReference type="Gene3D" id="1.25.40.10">
    <property type="entry name" value="Tetratricopeptide repeat domain"/>
    <property type="match status" value="1"/>
</dbReference>
<comment type="caution">
    <text evidence="3">The sequence shown here is derived from an EMBL/GenBank/DDBJ whole genome shotgun (WGS) entry which is preliminary data.</text>
</comment>
<protein>
    <submittedName>
        <fullName evidence="3">Uncharacterized protein</fullName>
    </submittedName>
</protein>
<proteinExistence type="predicted"/>
<feature type="compositionally biased region" description="Basic and acidic residues" evidence="2">
    <location>
        <begin position="93"/>
        <end position="108"/>
    </location>
</feature>
<dbReference type="SUPFAM" id="SSF48452">
    <property type="entry name" value="TPR-like"/>
    <property type="match status" value="1"/>
</dbReference>
<reference evidence="3 4" key="1">
    <citation type="submission" date="2017-09" db="EMBL/GenBank/DDBJ databases">
        <title>Depth-based differentiation of microbial function through sediment-hosted aquifers and enrichment of novel symbionts in the deep terrestrial subsurface.</title>
        <authorList>
            <person name="Probst A.J."/>
            <person name="Ladd B."/>
            <person name="Jarett J.K."/>
            <person name="Geller-Mcgrath D.E."/>
            <person name="Sieber C.M."/>
            <person name="Emerson J.B."/>
            <person name="Anantharaman K."/>
            <person name="Thomas B.C."/>
            <person name="Malmstrom R."/>
            <person name="Stieglmeier M."/>
            <person name="Klingl A."/>
            <person name="Woyke T."/>
            <person name="Ryan C.M."/>
            <person name="Banfield J.F."/>
        </authorList>
    </citation>
    <scope>NUCLEOTIDE SEQUENCE [LARGE SCALE GENOMIC DNA]</scope>
    <source>
        <strain evidence="3">CG11_big_fil_rev_8_21_14_0_20_45_26</strain>
    </source>
</reference>
<keyword evidence="1" id="KW-0802">TPR repeat</keyword>